<name>A0A381N786_9ZZZZ</name>
<dbReference type="AlphaFoldDB" id="A0A381N786"/>
<accession>A0A381N786</accession>
<gene>
    <name evidence="2" type="ORF">METZ01_LOCUS2372</name>
</gene>
<sequence>MESVNVNNHHEQGHYQSGDVDALDY</sequence>
<organism evidence="2">
    <name type="scientific">marine metagenome</name>
    <dbReference type="NCBI Taxonomy" id="408172"/>
    <lineage>
        <taxon>unclassified sequences</taxon>
        <taxon>metagenomes</taxon>
        <taxon>ecological metagenomes</taxon>
    </lineage>
</organism>
<proteinExistence type="predicted"/>
<evidence type="ECO:0000256" key="1">
    <source>
        <dbReference type="SAM" id="MobiDB-lite"/>
    </source>
</evidence>
<reference evidence="2" key="1">
    <citation type="submission" date="2018-05" db="EMBL/GenBank/DDBJ databases">
        <authorList>
            <person name="Lanie J.A."/>
            <person name="Ng W.-L."/>
            <person name="Kazmierczak K.M."/>
            <person name="Andrzejewski T.M."/>
            <person name="Davidsen T.M."/>
            <person name="Wayne K.J."/>
            <person name="Tettelin H."/>
            <person name="Glass J.I."/>
            <person name="Rusch D."/>
            <person name="Podicherti R."/>
            <person name="Tsui H.-C.T."/>
            <person name="Winkler M.E."/>
        </authorList>
    </citation>
    <scope>NUCLEOTIDE SEQUENCE</scope>
</reference>
<protein>
    <submittedName>
        <fullName evidence="2">Uncharacterized protein</fullName>
    </submittedName>
</protein>
<evidence type="ECO:0000313" key="2">
    <source>
        <dbReference type="EMBL" id="SUZ49518.1"/>
    </source>
</evidence>
<feature type="region of interest" description="Disordered" evidence="1">
    <location>
        <begin position="1"/>
        <end position="25"/>
    </location>
</feature>
<dbReference type="EMBL" id="UINC01000121">
    <property type="protein sequence ID" value="SUZ49518.1"/>
    <property type="molecule type" value="Genomic_DNA"/>
</dbReference>